<accession>A0A9W8B0Q3</accession>
<keyword evidence="2" id="KW-0444">Lipid biosynthesis</keyword>
<dbReference type="Proteomes" id="UP001150925">
    <property type="component" value="Unassembled WGS sequence"/>
</dbReference>
<keyword evidence="7" id="KW-0472">Membrane</keyword>
<proteinExistence type="inferred from homology"/>
<evidence type="ECO:0000256" key="9">
    <source>
        <dbReference type="ARBA" id="ARBA00023264"/>
    </source>
</evidence>
<keyword evidence="4" id="KW-0812">Transmembrane</keyword>
<dbReference type="GO" id="GO:0032049">
    <property type="term" value="P:cardiolipin biosynthetic process"/>
    <property type="evidence" value="ECO:0007669"/>
    <property type="project" value="TreeGrafter"/>
</dbReference>
<comment type="caution">
    <text evidence="11">The sequence shown here is derived from an EMBL/GenBank/DDBJ whole genome shotgun (WGS) entry which is preliminary data.</text>
</comment>
<protein>
    <submittedName>
        <fullName evidence="11">Uncharacterized protein</fullName>
    </submittedName>
</protein>
<dbReference type="Gene3D" id="1.20.120.1760">
    <property type="match status" value="1"/>
</dbReference>
<evidence type="ECO:0000256" key="3">
    <source>
        <dbReference type="ARBA" id="ARBA00022679"/>
    </source>
</evidence>
<dbReference type="InterPro" id="IPR050324">
    <property type="entry name" value="CDP-alcohol_PTase-I"/>
</dbReference>
<name>A0A9W8B0Q3_9FUNG</name>
<dbReference type="OrthoDB" id="10020554at2759"/>
<dbReference type="InterPro" id="IPR048254">
    <property type="entry name" value="CDP_ALCOHOL_P_TRANSF_CS"/>
</dbReference>
<dbReference type="GO" id="GO:0016020">
    <property type="term" value="C:membrane"/>
    <property type="evidence" value="ECO:0007669"/>
    <property type="project" value="UniProtKB-SubCell"/>
</dbReference>
<dbReference type="GO" id="GO:0043337">
    <property type="term" value="F:cardiolipin synthase (CMP-forming)"/>
    <property type="evidence" value="ECO:0007669"/>
    <property type="project" value="TreeGrafter"/>
</dbReference>
<sequence>MSWPISTGKSGFPVITTQPNNIGLVICGWTTAAAVYSTNSHPPKPPPFQKTKQRAQKLLRTIKDLPVPKENIYTLPNLLTFTRLVASPFIGYLVVNHQYGPAILGCALFGLTDALDGFIARRFNMKSVVGSILDPAADKALMTVLTVSLAMSHLLPWWLASIILLRDGGLVLAAFYYRYISLPPPKTLSRYFDFSLPSAEVHPTTISKVNTMLQLGLMLASLGAPLLEITNTVPLTVLQYTVATTTILSGISYLRSKNAVRILTRPPLGPSKPPSP</sequence>
<dbReference type="InterPro" id="IPR043130">
    <property type="entry name" value="CDP-OH_PTrfase_TM_dom"/>
</dbReference>
<dbReference type="PANTHER" id="PTHR14269:SF60">
    <property type="entry name" value="CARDIOLIPIN SYNTHASE (CMP-FORMING)"/>
    <property type="match status" value="1"/>
</dbReference>
<dbReference type="PROSITE" id="PS00379">
    <property type="entry name" value="CDP_ALCOHOL_P_TRANSF"/>
    <property type="match status" value="1"/>
</dbReference>
<evidence type="ECO:0000256" key="10">
    <source>
        <dbReference type="RuleBase" id="RU003750"/>
    </source>
</evidence>
<dbReference type="PANTHER" id="PTHR14269">
    <property type="entry name" value="CDP-DIACYLGLYCEROL--GLYCEROL-3-PHOSPHATE 3-PHOSPHATIDYLTRANSFERASE-RELATED"/>
    <property type="match status" value="1"/>
</dbReference>
<dbReference type="EMBL" id="JANBPY010000072">
    <property type="protein sequence ID" value="KAJ1969312.1"/>
    <property type="molecule type" value="Genomic_DNA"/>
</dbReference>
<dbReference type="AlphaFoldDB" id="A0A9W8B0Q3"/>
<evidence type="ECO:0000256" key="5">
    <source>
        <dbReference type="ARBA" id="ARBA00022989"/>
    </source>
</evidence>
<evidence type="ECO:0000313" key="11">
    <source>
        <dbReference type="EMBL" id="KAJ1969312.1"/>
    </source>
</evidence>
<evidence type="ECO:0000256" key="4">
    <source>
        <dbReference type="ARBA" id="ARBA00022692"/>
    </source>
</evidence>
<keyword evidence="12" id="KW-1185">Reference proteome</keyword>
<gene>
    <name evidence="11" type="ORF">IWQ62_000702</name>
</gene>
<dbReference type="GO" id="GO:0005739">
    <property type="term" value="C:mitochondrion"/>
    <property type="evidence" value="ECO:0007669"/>
    <property type="project" value="TreeGrafter"/>
</dbReference>
<keyword evidence="5" id="KW-1133">Transmembrane helix</keyword>
<comment type="subcellular location">
    <subcellularLocation>
        <location evidence="1">Membrane</location>
        <topology evidence="1">Multi-pass membrane protein</topology>
    </subcellularLocation>
</comment>
<evidence type="ECO:0000256" key="8">
    <source>
        <dbReference type="ARBA" id="ARBA00023209"/>
    </source>
</evidence>
<keyword evidence="6" id="KW-0443">Lipid metabolism</keyword>
<keyword evidence="9" id="KW-1208">Phospholipid metabolism</keyword>
<keyword evidence="3 10" id="KW-0808">Transferase</keyword>
<reference evidence="11" key="1">
    <citation type="submission" date="2022-07" db="EMBL/GenBank/DDBJ databases">
        <title>Phylogenomic reconstructions and comparative analyses of Kickxellomycotina fungi.</title>
        <authorList>
            <person name="Reynolds N.K."/>
            <person name="Stajich J.E."/>
            <person name="Barry K."/>
            <person name="Grigoriev I.V."/>
            <person name="Crous P."/>
            <person name="Smith M.E."/>
        </authorList>
    </citation>
    <scope>NUCLEOTIDE SEQUENCE</scope>
    <source>
        <strain evidence="11">RSA 1196</strain>
    </source>
</reference>
<dbReference type="InterPro" id="IPR000462">
    <property type="entry name" value="CDP-OH_P_trans"/>
</dbReference>
<evidence type="ECO:0000256" key="6">
    <source>
        <dbReference type="ARBA" id="ARBA00023098"/>
    </source>
</evidence>
<evidence type="ECO:0000256" key="7">
    <source>
        <dbReference type="ARBA" id="ARBA00023136"/>
    </source>
</evidence>
<evidence type="ECO:0000256" key="1">
    <source>
        <dbReference type="ARBA" id="ARBA00004141"/>
    </source>
</evidence>
<comment type="similarity">
    <text evidence="10">Belongs to the CDP-alcohol phosphatidyltransferase class-I family.</text>
</comment>
<dbReference type="Pfam" id="PF01066">
    <property type="entry name" value="CDP-OH_P_transf"/>
    <property type="match status" value="1"/>
</dbReference>
<evidence type="ECO:0000256" key="2">
    <source>
        <dbReference type="ARBA" id="ARBA00022516"/>
    </source>
</evidence>
<organism evidence="11 12">
    <name type="scientific">Dispira parvispora</name>
    <dbReference type="NCBI Taxonomy" id="1520584"/>
    <lineage>
        <taxon>Eukaryota</taxon>
        <taxon>Fungi</taxon>
        <taxon>Fungi incertae sedis</taxon>
        <taxon>Zoopagomycota</taxon>
        <taxon>Kickxellomycotina</taxon>
        <taxon>Dimargaritomycetes</taxon>
        <taxon>Dimargaritales</taxon>
        <taxon>Dimargaritaceae</taxon>
        <taxon>Dispira</taxon>
    </lineage>
</organism>
<evidence type="ECO:0000313" key="12">
    <source>
        <dbReference type="Proteomes" id="UP001150925"/>
    </source>
</evidence>
<keyword evidence="8" id="KW-0594">Phospholipid biosynthesis</keyword>